<dbReference type="GO" id="GO:0003684">
    <property type="term" value="F:damaged DNA binding"/>
    <property type="evidence" value="ECO:0007669"/>
    <property type="project" value="TreeGrafter"/>
</dbReference>
<keyword evidence="16" id="KW-1185">Reference proteome</keyword>
<keyword evidence="5" id="KW-0227">DNA damage</keyword>
<dbReference type="GO" id="GO:0006303">
    <property type="term" value="P:double-strand break repair via nonhomologous end joining"/>
    <property type="evidence" value="ECO:0007669"/>
    <property type="project" value="TreeGrafter"/>
</dbReference>
<evidence type="ECO:0000256" key="8">
    <source>
        <dbReference type="ARBA" id="ARBA00023172"/>
    </source>
</evidence>
<comment type="subcellular location">
    <subcellularLocation>
        <location evidence="1">Nucleus</location>
    </subcellularLocation>
</comment>
<gene>
    <name evidence="15" type="ORF">SADUNF_Sadunf13G0115700</name>
</gene>
<accession>A0A835JK31</accession>
<sequence length="557" mass="62589">MEKGLISVDRFTESSQAYFLTHLHTDHTQGLTSKWERGPLFCSKLTAKLLPFKFPDFNLSLLRVVDLHIWHSFSLISPTTGSQITAHVMALDADHCPGGVMFLFRGGFGCLMYTGDFRWEADGVRTKDARSRLLDVLKNETVDILYLDNTYCNPSYDFPTREVAAQQVADIIACHPEHDIIIGIDTLGKEELLIHISRVLNIKITLANYFWLRFVLALTSFPSLKIWVWPERLQTMHLLGLHDTFTTKTSLTRVRAVPRYSFSVETLEGLNTMRPTIGIMPSGRPWVLKPVKGDGNLFGSLLTSRYKKRQSSDKLDGNLGYADRYHQNMFSVPYSDHPCFAEIQEFIELVQPTNIKGIVSSSSCYVDPLYYFGRLCGVNQTPNRFVYKHERKEGDQKEVAVSYFERASQEACAVGPKLWKVTVQIEGVAFVIGPRIVQVMMQKYLEFYRALVDELHNELSNTRSPYQNDNHNLGHVLKNQERGCSHVGSPVKNRYFYETAPSIPPPSSPASSRPSPGDPAPSVSIPNSVSPPGLNKAILAGAGVWSYNGAVDLTIGC</sequence>
<dbReference type="InterPro" id="IPR036866">
    <property type="entry name" value="RibonucZ/Hydroxyglut_hydro"/>
</dbReference>
<keyword evidence="3" id="KW-0540">Nuclease</keyword>
<feature type="region of interest" description="Disordered" evidence="13">
    <location>
        <begin position="502"/>
        <end position="528"/>
    </location>
</feature>
<evidence type="ECO:0000313" key="16">
    <source>
        <dbReference type="Proteomes" id="UP000657918"/>
    </source>
</evidence>
<dbReference type="Proteomes" id="UP000657918">
    <property type="component" value="Unassembled WGS sequence"/>
</dbReference>
<dbReference type="AlphaFoldDB" id="A0A835JK31"/>
<dbReference type="GO" id="GO:0004519">
    <property type="term" value="F:endonuclease activity"/>
    <property type="evidence" value="ECO:0007669"/>
    <property type="project" value="UniProtKB-KW"/>
</dbReference>
<evidence type="ECO:0000256" key="3">
    <source>
        <dbReference type="ARBA" id="ARBA00022722"/>
    </source>
</evidence>
<evidence type="ECO:0000259" key="14">
    <source>
        <dbReference type="Pfam" id="PF07522"/>
    </source>
</evidence>
<evidence type="ECO:0000256" key="9">
    <source>
        <dbReference type="ARBA" id="ARBA00023204"/>
    </source>
</evidence>
<evidence type="ECO:0000313" key="15">
    <source>
        <dbReference type="EMBL" id="KAF9670886.1"/>
    </source>
</evidence>
<dbReference type="Pfam" id="PF07522">
    <property type="entry name" value="DRMBL"/>
    <property type="match status" value="1"/>
</dbReference>
<dbReference type="PANTHER" id="PTHR23240">
    <property type="entry name" value="DNA CROSS-LINK REPAIR PROTEIN PSO2/SNM1-RELATED"/>
    <property type="match status" value="1"/>
</dbReference>
<organism evidence="15 16">
    <name type="scientific">Salix dunnii</name>
    <dbReference type="NCBI Taxonomy" id="1413687"/>
    <lineage>
        <taxon>Eukaryota</taxon>
        <taxon>Viridiplantae</taxon>
        <taxon>Streptophyta</taxon>
        <taxon>Embryophyta</taxon>
        <taxon>Tracheophyta</taxon>
        <taxon>Spermatophyta</taxon>
        <taxon>Magnoliopsida</taxon>
        <taxon>eudicotyledons</taxon>
        <taxon>Gunneridae</taxon>
        <taxon>Pentapetalae</taxon>
        <taxon>rosids</taxon>
        <taxon>fabids</taxon>
        <taxon>Malpighiales</taxon>
        <taxon>Salicaceae</taxon>
        <taxon>Saliceae</taxon>
        <taxon>Salix</taxon>
    </lineage>
</organism>
<dbReference type="EMBL" id="JADGMS010000013">
    <property type="protein sequence ID" value="KAF9670886.1"/>
    <property type="molecule type" value="Genomic_DNA"/>
</dbReference>
<comment type="caution">
    <text evidence="15">The sequence shown here is derived from an EMBL/GenBank/DDBJ whole genome shotgun (WGS) entry which is preliminary data.</text>
</comment>
<evidence type="ECO:0000256" key="2">
    <source>
        <dbReference type="ARBA" id="ARBA00010304"/>
    </source>
</evidence>
<dbReference type="GO" id="GO:0035312">
    <property type="term" value="F:5'-3' DNA exonuclease activity"/>
    <property type="evidence" value="ECO:0007669"/>
    <property type="project" value="TreeGrafter"/>
</dbReference>
<evidence type="ECO:0000256" key="12">
    <source>
        <dbReference type="ARBA" id="ARBA00042677"/>
    </source>
</evidence>
<dbReference type="PANTHER" id="PTHR23240:SF8">
    <property type="entry name" value="PROTEIN ARTEMIS"/>
    <property type="match status" value="1"/>
</dbReference>
<evidence type="ECO:0000256" key="5">
    <source>
        <dbReference type="ARBA" id="ARBA00022763"/>
    </source>
</evidence>
<proteinExistence type="inferred from homology"/>
<name>A0A835JK31_9ROSI</name>
<evidence type="ECO:0000256" key="1">
    <source>
        <dbReference type="ARBA" id="ARBA00004123"/>
    </source>
</evidence>
<comment type="similarity">
    <text evidence="2">Belongs to the DNA repair metallo-beta-lactamase (DRMBL) family.</text>
</comment>
<dbReference type="GO" id="GO:0005634">
    <property type="term" value="C:nucleus"/>
    <property type="evidence" value="ECO:0007669"/>
    <property type="project" value="UniProtKB-SubCell"/>
</dbReference>
<evidence type="ECO:0000256" key="13">
    <source>
        <dbReference type="SAM" id="MobiDB-lite"/>
    </source>
</evidence>
<keyword evidence="7" id="KW-0269">Exonuclease</keyword>
<dbReference type="Gene3D" id="3.40.50.12650">
    <property type="match status" value="1"/>
</dbReference>
<keyword evidence="10" id="KW-0539">Nucleus</keyword>
<dbReference type="InterPro" id="IPR011084">
    <property type="entry name" value="DRMBL"/>
</dbReference>
<evidence type="ECO:0000256" key="6">
    <source>
        <dbReference type="ARBA" id="ARBA00022801"/>
    </source>
</evidence>
<dbReference type="Gene3D" id="3.60.15.10">
    <property type="entry name" value="Ribonuclease Z/Hydroxyacylglutathione hydrolase-like"/>
    <property type="match status" value="1"/>
</dbReference>
<keyword evidence="8" id="KW-0233">DNA recombination</keyword>
<evidence type="ECO:0000256" key="10">
    <source>
        <dbReference type="ARBA" id="ARBA00023242"/>
    </source>
</evidence>
<protein>
    <recommendedName>
        <fullName evidence="11">Protein artemis</fullName>
    </recommendedName>
    <alternativeName>
        <fullName evidence="12">DNA cross-link repair 1C protein</fullName>
    </alternativeName>
</protein>
<evidence type="ECO:0000256" key="4">
    <source>
        <dbReference type="ARBA" id="ARBA00022759"/>
    </source>
</evidence>
<keyword evidence="9" id="KW-0234">DNA repair</keyword>
<feature type="compositionally biased region" description="Low complexity" evidence="13">
    <location>
        <begin position="509"/>
        <end position="528"/>
    </location>
</feature>
<keyword evidence="6" id="KW-0378">Hydrolase</keyword>
<evidence type="ECO:0000256" key="7">
    <source>
        <dbReference type="ARBA" id="ARBA00022839"/>
    </source>
</evidence>
<dbReference type="OrthoDB" id="262529at2759"/>
<dbReference type="SUPFAM" id="SSF56281">
    <property type="entry name" value="Metallo-hydrolase/oxidoreductase"/>
    <property type="match status" value="1"/>
</dbReference>
<dbReference type="GO" id="GO:0036297">
    <property type="term" value="P:interstrand cross-link repair"/>
    <property type="evidence" value="ECO:0007669"/>
    <property type="project" value="TreeGrafter"/>
</dbReference>
<evidence type="ECO:0000256" key="11">
    <source>
        <dbReference type="ARBA" id="ARBA00039759"/>
    </source>
</evidence>
<feature type="domain" description="DNA repair metallo-beta-lactamase" evidence="14">
    <location>
        <begin position="242"/>
        <end position="359"/>
    </location>
</feature>
<keyword evidence="4" id="KW-0255">Endonuclease</keyword>
<reference evidence="15 16" key="1">
    <citation type="submission" date="2020-10" db="EMBL/GenBank/DDBJ databases">
        <title>Plant Genome Project.</title>
        <authorList>
            <person name="Zhang R.-G."/>
        </authorList>
    </citation>
    <scope>NUCLEOTIDE SEQUENCE [LARGE SCALE GENOMIC DNA]</scope>
    <source>
        <strain evidence="15">FAFU-HL-1</strain>
        <tissue evidence="15">Leaf</tissue>
    </source>
</reference>
<dbReference type="GO" id="GO:0006310">
    <property type="term" value="P:DNA recombination"/>
    <property type="evidence" value="ECO:0007669"/>
    <property type="project" value="UniProtKB-KW"/>
</dbReference>